<dbReference type="EMBL" id="BTGD01000005">
    <property type="protein sequence ID" value="GMM55185.1"/>
    <property type="molecule type" value="Genomic_DNA"/>
</dbReference>
<dbReference type="Proteomes" id="UP001377567">
    <property type="component" value="Unassembled WGS sequence"/>
</dbReference>
<protein>
    <recommendedName>
        <fullName evidence="4">Secreted protein</fullName>
    </recommendedName>
</protein>
<organism evidence="2 3">
    <name type="scientific">Maudiozyma humilis</name>
    <name type="common">Sour dough yeast</name>
    <name type="synonym">Kazachstania humilis</name>
    <dbReference type="NCBI Taxonomy" id="51915"/>
    <lineage>
        <taxon>Eukaryota</taxon>
        <taxon>Fungi</taxon>
        <taxon>Dikarya</taxon>
        <taxon>Ascomycota</taxon>
        <taxon>Saccharomycotina</taxon>
        <taxon>Saccharomycetes</taxon>
        <taxon>Saccharomycetales</taxon>
        <taxon>Saccharomycetaceae</taxon>
        <taxon>Maudiozyma</taxon>
    </lineage>
</organism>
<keyword evidence="1" id="KW-0732">Signal</keyword>
<sequence>MNPLRVLVFLHFVAIPAICLSVETSHAFNLTSNATAHMFLPRSVLQDSFYEQVPFPKVPSIVSMVWSVLVQAAKSAVRRLFDWALDRVGYYVGYRRWHTCYRERVHLDKHMDDLGHVRSYMAQLDVMHYGTSCKGVNTTEIKAEMLPYFQEVAGNGSDPLPCYQYQYSEGTLALCRMRVVECEYLADHNSTFCEWESGFLDDIRCPPFEK</sequence>
<proteinExistence type="predicted"/>
<accession>A0AAV5RUS6</accession>
<feature type="signal peptide" evidence="1">
    <location>
        <begin position="1"/>
        <end position="21"/>
    </location>
</feature>
<dbReference type="AlphaFoldDB" id="A0AAV5RUS6"/>
<feature type="chain" id="PRO_5043327432" description="Secreted protein" evidence="1">
    <location>
        <begin position="22"/>
        <end position="210"/>
    </location>
</feature>
<name>A0AAV5RUS6_MAUHU</name>
<comment type="caution">
    <text evidence="2">The sequence shown here is derived from an EMBL/GenBank/DDBJ whole genome shotgun (WGS) entry which is preliminary data.</text>
</comment>
<evidence type="ECO:0000256" key="1">
    <source>
        <dbReference type="SAM" id="SignalP"/>
    </source>
</evidence>
<evidence type="ECO:0000313" key="2">
    <source>
        <dbReference type="EMBL" id="GMM55185.1"/>
    </source>
</evidence>
<evidence type="ECO:0000313" key="3">
    <source>
        <dbReference type="Proteomes" id="UP001377567"/>
    </source>
</evidence>
<keyword evidence="3" id="KW-1185">Reference proteome</keyword>
<evidence type="ECO:0008006" key="4">
    <source>
        <dbReference type="Google" id="ProtNLM"/>
    </source>
</evidence>
<reference evidence="2 3" key="1">
    <citation type="journal article" date="2023" name="Elife">
        <title>Identification of key yeast species and microbe-microbe interactions impacting larval growth of Drosophila in the wild.</title>
        <authorList>
            <person name="Mure A."/>
            <person name="Sugiura Y."/>
            <person name="Maeda R."/>
            <person name="Honda K."/>
            <person name="Sakurai N."/>
            <person name="Takahashi Y."/>
            <person name="Watada M."/>
            <person name="Katoh T."/>
            <person name="Gotoh A."/>
            <person name="Gotoh Y."/>
            <person name="Taniguchi I."/>
            <person name="Nakamura K."/>
            <person name="Hayashi T."/>
            <person name="Katayama T."/>
            <person name="Uemura T."/>
            <person name="Hattori Y."/>
        </authorList>
    </citation>
    <scope>NUCLEOTIDE SEQUENCE [LARGE SCALE GENOMIC DNA]</scope>
    <source>
        <strain evidence="2 3">KH-74</strain>
    </source>
</reference>
<gene>
    <name evidence="2" type="ORF">DAKH74_018010</name>
</gene>